<comment type="function">
    <text evidence="3">Putative oxidoreductase.</text>
</comment>
<protein>
    <recommendedName>
        <fullName evidence="6">Ketoreductase domain-containing protein</fullName>
    </recommendedName>
</protein>
<dbReference type="SUPFAM" id="SSF51735">
    <property type="entry name" value="NAD(P)-binding Rossmann-fold domains"/>
    <property type="match status" value="1"/>
</dbReference>
<evidence type="ECO:0000256" key="2">
    <source>
        <dbReference type="ARBA" id="ARBA00023002"/>
    </source>
</evidence>
<accession>A0A7S2UN27</accession>
<dbReference type="InterPro" id="IPR020904">
    <property type="entry name" value="Sc_DH/Rdtase_CS"/>
</dbReference>
<dbReference type="InterPro" id="IPR057326">
    <property type="entry name" value="KR_dom"/>
</dbReference>
<proteinExistence type="inferred from homology"/>
<dbReference type="GO" id="GO:0016491">
    <property type="term" value="F:oxidoreductase activity"/>
    <property type="evidence" value="ECO:0007669"/>
    <property type="project" value="UniProtKB-KW"/>
</dbReference>
<dbReference type="GO" id="GO:0016020">
    <property type="term" value="C:membrane"/>
    <property type="evidence" value="ECO:0007669"/>
    <property type="project" value="TreeGrafter"/>
</dbReference>
<dbReference type="AlphaFoldDB" id="A0A7S2UN27"/>
<dbReference type="SMART" id="SM00822">
    <property type="entry name" value="PKS_KR"/>
    <property type="match status" value="1"/>
</dbReference>
<evidence type="ECO:0000256" key="4">
    <source>
        <dbReference type="RuleBase" id="RU000363"/>
    </source>
</evidence>
<feature type="region of interest" description="Disordered" evidence="5">
    <location>
        <begin position="56"/>
        <end position="79"/>
    </location>
</feature>
<dbReference type="Pfam" id="PF00106">
    <property type="entry name" value="adh_short"/>
    <property type="match status" value="1"/>
</dbReference>
<comment type="similarity">
    <text evidence="1 4">Belongs to the short-chain dehydrogenases/reductases (SDR) family.</text>
</comment>
<dbReference type="EMBL" id="HBHQ01021442">
    <property type="protein sequence ID" value="CAD9822635.1"/>
    <property type="molecule type" value="Transcribed_RNA"/>
</dbReference>
<organism evidence="7">
    <name type="scientific">Attheya septentrionalis</name>
    <dbReference type="NCBI Taxonomy" id="420275"/>
    <lineage>
        <taxon>Eukaryota</taxon>
        <taxon>Sar</taxon>
        <taxon>Stramenopiles</taxon>
        <taxon>Ochrophyta</taxon>
        <taxon>Bacillariophyta</taxon>
        <taxon>Coscinodiscophyceae</taxon>
        <taxon>Chaetocerotophycidae</taxon>
        <taxon>Chaetocerotales</taxon>
        <taxon>Attheyaceae</taxon>
        <taxon>Attheya</taxon>
    </lineage>
</organism>
<dbReference type="Gene3D" id="3.40.50.720">
    <property type="entry name" value="NAD(P)-binding Rossmann-like Domain"/>
    <property type="match status" value="1"/>
</dbReference>
<reference evidence="7" key="1">
    <citation type="submission" date="2021-01" db="EMBL/GenBank/DDBJ databases">
        <authorList>
            <person name="Corre E."/>
            <person name="Pelletier E."/>
            <person name="Niang G."/>
            <person name="Scheremetjew M."/>
            <person name="Finn R."/>
            <person name="Kale V."/>
            <person name="Holt S."/>
            <person name="Cochrane G."/>
            <person name="Meng A."/>
            <person name="Brown T."/>
            <person name="Cohen L."/>
        </authorList>
    </citation>
    <scope>NUCLEOTIDE SEQUENCE</scope>
    <source>
        <strain evidence="7">CCMP2084</strain>
    </source>
</reference>
<keyword evidence="2" id="KW-0560">Oxidoreductase</keyword>
<dbReference type="PRINTS" id="PR00080">
    <property type="entry name" value="SDRFAMILY"/>
</dbReference>
<evidence type="ECO:0000256" key="1">
    <source>
        <dbReference type="ARBA" id="ARBA00006484"/>
    </source>
</evidence>
<dbReference type="PRINTS" id="PR00081">
    <property type="entry name" value="GDHRDH"/>
</dbReference>
<dbReference type="InterPro" id="IPR036291">
    <property type="entry name" value="NAD(P)-bd_dom_sf"/>
</dbReference>
<feature type="domain" description="Ketoreductase" evidence="6">
    <location>
        <begin position="113"/>
        <end position="299"/>
    </location>
</feature>
<dbReference type="InterPro" id="IPR002347">
    <property type="entry name" value="SDR_fam"/>
</dbReference>
<evidence type="ECO:0000259" key="6">
    <source>
        <dbReference type="SMART" id="SM00822"/>
    </source>
</evidence>
<name>A0A7S2UN27_9STRA</name>
<sequence>MRFAATASRRYMRCRGTATAAAISAAAMLATMSWSRSSSTTVDAFGGLPMKVGSGSPKTTWCMEEKPSPPFPSSQRTVPPLRMSDTDPAVVAADSLLEGFECNEKTKRHFEGLEVLLTGATGGLGRALALQLASCGAKTLVLSGRKEIDLKSVASECRTLNPSISIEIELCDLSDLNAAQTMGEMVAISNDIDVLINNGGISSRSTFLETASSVDELVMKVNFLSGATIAKAVVPGMIMRNSGAIVWISSVQGLVGLPSRTSYAASKFAVQGYCESLRAELATSGVSVHVVSPGYIRTNLSMSAIKGDGEAYGKMDDTTANGASPHDVAVKVLESVADGTSDLIVAAGLSAKIAIWLRFFAPSFLNSMLVKRFEKSCDEKN</sequence>
<dbReference type="PANTHER" id="PTHR44196">
    <property type="entry name" value="DEHYDROGENASE/REDUCTASE SDR FAMILY MEMBER 7B"/>
    <property type="match status" value="1"/>
</dbReference>
<evidence type="ECO:0000256" key="3">
    <source>
        <dbReference type="ARBA" id="ARBA00037096"/>
    </source>
</evidence>
<dbReference type="PANTHER" id="PTHR44196:SF1">
    <property type="entry name" value="DEHYDROGENASE_REDUCTASE SDR FAMILY MEMBER 7B"/>
    <property type="match status" value="1"/>
</dbReference>
<evidence type="ECO:0000256" key="5">
    <source>
        <dbReference type="SAM" id="MobiDB-lite"/>
    </source>
</evidence>
<dbReference type="PROSITE" id="PS00061">
    <property type="entry name" value="ADH_SHORT"/>
    <property type="match status" value="1"/>
</dbReference>
<evidence type="ECO:0000313" key="7">
    <source>
        <dbReference type="EMBL" id="CAD9822635.1"/>
    </source>
</evidence>
<gene>
    <name evidence="7" type="ORF">ASEP1449_LOCUS14469</name>
</gene>